<dbReference type="EMBL" id="JAEHJZ010000023">
    <property type="protein sequence ID" value="MBJ7881032.1"/>
    <property type="molecule type" value="Genomic_DNA"/>
</dbReference>
<protein>
    <submittedName>
        <fullName evidence="1">Four helix bundle protein</fullName>
    </submittedName>
</protein>
<proteinExistence type="predicted"/>
<reference evidence="1 2" key="1">
    <citation type="submission" date="2020-09" db="EMBL/GenBank/DDBJ databases">
        <title>Draft genome of Gelidibacter salicanalis PAMC21136.</title>
        <authorList>
            <person name="Park H."/>
        </authorList>
    </citation>
    <scope>NUCLEOTIDE SEQUENCE [LARGE SCALE GENOMIC DNA]</scope>
    <source>
        <strain evidence="1 2">PAMC21136</strain>
    </source>
</reference>
<dbReference type="Proteomes" id="UP000662373">
    <property type="component" value="Unassembled WGS sequence"/>
</dbReference>
<dbReference type="PANTHER" id="PTHR38471">
    <property type="entry name" value="FOUR HELIX BUNDLE PROTEIN"/>
    <property type="match status" value="1"/>
</dbReference>
<name>A0A934KKY7_9FLAO</name>
<organism evidence="1 2">
    <name type="scientific">Gelidibacter salicanalis</name>
    <dbReference type="NCBI Taxonomy" id="291193"/>
    <lineage>
        <taxon>Bacteria</taxon>
        <taxon>Pseudomonadati</taxon>
        <taxon>Bacteroidota</taxon>
        <taxon>Flavobacteriia</taxon>
        <taxon>Flavobacteriales</taxon>
        <taxon>Flavobacteriaceae</taxon>
        <taxon>Gelidibacter</taxon>
    </lineage>
</organism>
<dbReference type="AlphaFoldDB" id="A0A934KKY7"/>
<gene>
    <name evidence="1" type="ORF">JEM65_10295</name>
</gene>
<dbReference type="PANTHER" id="PTHR38471:SF2">
    <property type="entry name" value="FOUR HELIX BUNDLE PROTEIN"/>
    <property type="match status" value="1"/>
</dbReference>
<comment type="caution">
    <text evidence="1">The sequence shown here is derived from an EMBL/GenBank/DDBJ whole genome shotgun (WGS) entry which is preliminary data.</text>
</comment>
<dbReference type="RefSeq" id="WP_199599132.1">
    <property type="nucleotide sequence ID" value="NZ_JAEHJZ010000023.1"/>
</dbReference>
<keyword evidence="2" id="KW-1185">Reference proteome</keyword>
<evidence type="ECO:0000313" key="1">
    <source>
        <dbReference type="EMBL" id="MBJ7881032.1"/>
    </source>
</evidence>
<sequence>MEQRSHHLEKRAFKFANDCRDLAKTLTTTVSNAEDCKQLIRSSEAIVANYIEANKKVGDKDFLLRCKTAHVEAKECGYWLRMLEPFNQEQSVEIETLIIESEELKGMLSAIINKVE</sequence>
<dbReference type="Gene3D" id="1.20.1440.60">
    <property type="entry name" value="23S rRNA-intervening sequence"/>
    <property type="match status" value="1"/>
</dbReference>
<dbReference type="InterPro" id="IPR012657">
    <property type="entry name" value="23S_rRNA-intervening_sequence"/>
</dbReference>
<dbReference type="Pfam" id="PF05635">
    <property type="entry name" value="23S_rRNA_IVP"/>
    <property type="match status" value="1"/>
</dbReference>
<accession>A0A934KKY7</accession>
<evidence type="ECO:0000313" key="2">
    <source>
        <dbReference type="Proteomes" id="UP000662373"/>
    </source>
</evidence>
<dbReference type="InterPro" id="IPR036583">
    <property type="entry name" value="23S_rRNA_IVS_sf"/>
</dbReference>
<dbReference type="NCBIfam" id="TIGR02436">
    <property type="entry name" value="four helix bundle protein"/>
    <property type="match status" value="1"/>
</dbReference>
<dbReference type="SUPFAM" id="SSF158446">
    <property type="entry name" value="IVS-encoded protein-like"/>
    <property type="match status" value="1"/>
</dbReference>